<gene>
    <name evidence="3" type="ORF">RAE19_17140</name>
</gene>
<sequence length="182" mass="20763">MKILSFVVRLVLLQAVFLPAFADSLEAVEAERQQLQFEGSRIESACYDRFAVNACLSKWSAERRARAAALRKRELALRDSERTERTREQLERLEDKKTEQTKRLEEMAKEPVAERVPKTAPVPQPLDRPEVNDSPAAISPEQAQANRAAFEAKLEEAARRKAEVEKRIQDKPDRAEPLPISQ</sequence>
<protein>
    <recommendedName>
        <fullName evidence="5">DUF4124 domain-containing protein</fullName>
    </recommendedName>
</protein>
<feature type="chain" id="PRO_5047061479" description="DUF4124 domain-containing protein" evidence="2">
    <location>
        <begin position="23"/>
        <end position="182"/>
    </location>
</feature>
<evidence type="ECO:0008006" key="5">
    <source>
        <dbReference type="Google" id="ProtNLM"/>
    </source>
</evidence>
<dbReference type="Proteomes" id="UP001321700">
    <property type="component" value="Unassembled WGS sequence"/>
</dbReference>
<comment type="caution">
    <text evidence="3">The sequence shown here is derived from an EMBL/GenBank/DDBJ whole genome shotgun (WGS) entry which is preliminary data.</text>
</comment>
<dbReference type="EMBL" id="JAVBIK010000001">
    <property type="protein sequence ID" value="MDT7520412.1"/>
    <property type="molecule type" value="Genomic_DNA"/>
</dbReference>
<feature type="compositionally biased region" description="Basic and acidic residues" evidence="1">
    <location>
        <begin position="79"/>
        <end position="117"/>
    </location>
</feature>
<feature type="region of interest" description="Disordered" evidence="1">
    <location>
        <begin position="79"/>
        <end position="182"/>
    </location>
</feature>
<dbReference type="RefSeq" id="WP_313876013.1">
    <property type="nucleotide sequence ID" value="NZ_JAVBIK010000001.1"/>
</dbReference>
<keyword evidence="4" id="KW-1185">Reference proteome</keyword>
<organism evidence="3 4">
    <name type="scientific">Rhodoferax potami</name>
    <dbReference type="NCBI Taxonomy" id="3068338"/>
    <lineage>
        <taxon>Bacteria</taxon>
        <taxon>Pseudomonadati</taxon>
        <taxon>Pseudomonadota</taxon>
        <taxon>Betaproteobacteria</taxon>
        <taxon>Burkholderiales</taxon>
        <taxon>Comamonadaceae</taxon>
        <taxon>Rhodoferax</taxon>
    </lineage>
</organism>
<evidence type="ECO:0000256" key="2">
    <source>
        <dbReference type="SAM" id="SignalP"/>
    </source>
</evidence>
<proteinExistence type="predicted"/>
<evidence type="ECO:0000313" key="3">
    <source>
        <dbReference type="EMBL" id="MDT7520412.1"/>
    </source>
</evidence>
<feature type="compositionally biased region" description="Basic and acidic residues" evidence="1">
    <location>
        <begin position="150"/>
        <end position="176"/>
    </location>
</feature>
<reference evidence="3 4" key="1">
    <citation type="submission" date="2023-08" db="EMBL/GenBank/DDBJ databases">
        <title>Rhodoferax potami sp. nov. and Rhodoferax mekongensis sp. nov., isolated from the Mekong River in Thailand.</title>
        <authorList>
            <person name="Kitikhun S."/>
            <person name="Charoenyingcharoen P."/>
            <person name="Siriarchawattana P."/>
            <person name="Likhitrattanapisal S."/>
            <person name="Nilsakha T."/>
            <person name="Chanpet A."/>
            <person name="Rattanawaree P."/>
            <person name="Ingsriswang S."/>
        </authorList>
    </citation>
    <scope>NUCLEOTIDE SEQUENCE [LARGE SCALE GENOMIC DNA]</scope>
    <source>
        <strain evidence="3 4">TBRC 17660</strain>
    </source>
</reference>
<name>A0ABU3KT76_9BURK</name>
<evidence type="ECO:0000256" key="1">
    <source>
        <dbReference type="SAM" id="MobiDB-lite"/>
    </source>
</evidence>
<evidence type="ECO:0000313" key="4">
    <source>
        <dbReference type="Proteomes" id="UP001321700"/>
    </source>
</evidence>
<feature type="signal peptide" evidence="2">
    <location>
        <begin position="1"/>
        <end position="22"/>
    </location>
</feature>
<accession>A0ABU3KT76</accession>
<keyword evidence="2" id="KW-0732">Signal</keyword>